<protein>
    <recommendedName>
        <fullName evidence="3">DUF4157 domain-containing protein</fullName>
    </recommendedName>
</protein>
<gene>
    <name evidence="1" type="ORF">J42TS3_26640</name>
</gene>
<sequence length="160" mass="18431">MSSQDKVADVFGERVSSPYLIVTLSQQALKKYAENPTGQTYYYPWKNYIVVGPKGLNVSVISHEFTHAELRERLHNKNKVPVWFDEGLATMVDGRYSNYEKVWMQYSNNGEIPVDYSLLDSHQAFHYGNAEAWTNYNLACYEISRWYTIVGSSGLIKLID</sequence>
<dbReference type="Proteomes" id="UP000679992">
    <property type="component" value="Unassembled WGS sequence"/>
</dbReference>
<comment type="caution">
    <text evidence="1">The sequence shown here is derived from an EMBL/GenBank/DDBJ whole genome shotgun (WGS) entry which is preliminary data.</text>
</comment>
<accession>A0ABQ4MCA6</accession>
<dbReference type="RefSeq" id="WP_213655130.1">
    <property type="nucleotide sequence ID" value="NZ_BOSL01000007.1"/>
</dbReference>
<evidence type="ECO:0000313" key="1">
    <source>
        <dbReference type="EMBL" id="GIP53629.1"/>
    </source>
</evidence>
<reference evidence="1 2" key="1">
    <citation type="submission" date="2021-03" db="EMBL/GenBank/DDBJ databases">
        <title>Antimicrobial resistance genes in bacteria isolated from Japanese honey, and their potential for conferring macrolide and lincosamide resistance in the American foulbrood pathogen Paenibacillus larvae.</title>
        <authorList>
            <person name="Okamoto M."/>
            <person name="Kumagai M."/>
            <person name="Kanamori H."/>
            <person name="Takamatsu D."/>
        </authorList>
    </citation>
    <scope>NUCLEOTIDE SEQUENCE [LARGE SCALE GENOMIC DNA]</scope>
    <source>
        <strain evidence="1 2">J42TS3</strain>
    </source>
</reference>
<evidence type="ECO:0008006" key="3">
    <source>
        <dbReference type="Google" id="ProtNLM"/>
    </source>
</evidence>
<evidence type="ECO:0000313" key="2">
    <source>
        <dbReference type="Proteomes" id="UP000679992"/>
    </source>
</evidence>
<keyword evidence="2" id="KW-1185">Reference proteome</keyword>
<proteinExistence type="predicted"/>
<dbReference type="EMBL" id="BOSL01000007">
    <property type="protein sequence ID" value="GIP53629.1"/>
    <property type="molecule type" value="Genomic_DNA"/>
</dbReference>
<organism evidence="1 2">
    <name type="scientific">Paenibacillus vini</name>
    <dbReference type="NCBI Taxonomy" id="1476024"/>
    <lineage>
        <taxon>Bacteria</taxon>
        <taxon>Bacillati</taxon>
        <taxon>Bacillota</taxon>
        <taxon>Bacilli</taxon>
        <taxon>Bacillales</taxon>
        <taxon>Paenibacillaceae</taxon>
        <taxon>Paenibacillus</taxon>
    </lineage>
</organism>
<name>A0ABQ4MCA6_9BACL</name>